<dbReference type="InterPro" id="IPR002938">
    <property type="entry name" value="FAD-bd"/>
</dbReference>
<sequence>MGPKTSYADLVIIGAGPAGLMAAAWASRLRLKARILDDKADRVQNGRADGLHVRTMEILDSFGLAISIEQEAYKLREICAWNPDPEDENRIRRTQRVLSKEEELGRYHQLGIHQGFIEQRFISLLKKEGCVQVERCIETKSLELDQAIATDPHAYPVALRLRRGDAANKGSSPDAFADSMQEETIKSKYLLGTDGAHSWTRRQLGLKMTGDRTEKHFGVIDIIPITDFPDARISCSIHSAKDGSVMTFPREGRLVRFYVQFAETSNGEEFDKSKITPDMIVQTASRILSPYKLEYDYCDWWSVYTVGQQYASNFDVDNRVFLAGDAVHTHSPTMGAGMNVSMQDTYNLVWKIGQVVNGIAQPRILNTYNGERQKVAAELMEMDRRMSQFYCEGPSEDAHNYRKFREEFRTFLSGVSVKYGPNILVPPTLEKEDGDLTSHVQNGFLKEGKQRPKLWSKQSLARNMIVGQRIPSHLVMNIAEANTVHVHSMLKSDGRWRVLLLAGDISQPAQMARLKGVSDYLASPSSFIHTYTPESQKIDSIIEVLTIHATPRDKVEFSDLPEILHPFDPKLGHDYWKCFSNNNRGEEGEFSDAYEEWGVDKTRGCVAVVRPDQHVSYLCELDEIENVGKYFSQILLPQRQDN</sequence>
<dbReference type="AlphaFoldDB" id="A0AAN6F1V9"/>
<evidence type="ECO:0000259" key="7">
    <source>
        <dbReference type="Pfam" id="PF07976"/>
    </source>
</evidence>
<evidence type="ECO:0000256" key="4">
    <source>
        <dbReference type="ARBA" id="ARBA00023002"/>
    </source>
</evidence>
<dbReference type="PANTHER" id="PTHR43004">
    <property type="entry name" value="TRK SYSTEM POTASSIUM UPTAKE PROTEIN"/>
    <property type="match status" value="1"/>
</dbReference>
<dbReference type="InterPro" id="IPR038220">
    <property type="entry name" value="PHOX_C_sf"/>
</dbReference>
<evidence type="ECO:0000256" key="2">
    <source>
        <dbReference type="ARBA" id="ARBA00022630"/>
    </source>
</evidence>
<proteinExistence type="inferred from homology"/>
<dbReference type="Pfam" id="PF01494">
    <property type="entry name" value="FAD_binding_3"/>
    <property type="match status" value="1"/>
</dbReference>
<dbReference type="Gene3D" id="3.40.30.20">
    <property type="match status" value="1"/>
</dbReference>
<dbReference type="SUPFAM" id="SSF51905">
    <property type="entry name" value="FAD/NAD(P)-binding domain"/>
    <property type="match status" value="1"/>
</dbReference>
<keyword evidence="4" id="KW-0560">Oxidoreductase</keyword>
<keyword evidence="5" id="KW-1133">Transmembrane helix</keyword>
<keyword evidence="3" id="KW-0274">FAD</keyword>
<evidence type="ECO:0008006" key="10">
    <source>
        <dbReference type="Google" id="ProtNLM"/>
    </source>
</evidence>
<comment type="caution">
    <text evidence="8">The sequence shown here is derived from an EMBL/GenBank/DDBJ whole genome shotgun (WGS) entry which is preliminary data.</text>
</comment>
<dbReference type="Gene3D" id="3.30.9.10">
    <property type="entry name" value="D-Amino Acid Oxidase, subunit A, domain 2"/>
    <property type="match status" value="1"/>
</dbReference>
<evidence type="ECO:0000313" key="9">
    <source>
        <dbReference type="Proteomes" id="UP001161757"/>
    </source>
</evidence>
<dbReference type="InterPro" id="IPR012941">
    <property type="entry name" value="Phe_hydrox_C_dim_dom"/>
</dbReference>
<evidence type="ECO:0000256" key="5">
    <source>
        <dbReference type="SAM" id="Phobius"/>
    </source>
</evidence>
<organism evidence="8 9">
    <name type="scientific">Exophiala dermatitidis</name>
    <name type="common">Black yeast-like fungus</name>
    <name type="synonym">Wangiella dermatitidis</name>
    <dbReference type="NCBI Taxonomy" id="5970"/>
    <lineage>
        <taxon>Eukaryota</taxon>
        <taxon>Fungi</taxon>
        <taxon>Dikarya</taxon>
        <taxon>Ascomycota</taxon>
        <taxon>Pezizomycotina</taxon>
        <taxon>Eurotiomycetes</taxon>
        <taxon>Chaetothyriomycetidae</taxon>
        <taxon>Chaetothyriales</taxon>
        <taxon>Herpotrichiellaceae</taxon>
        <taxon>Exophiala</taxon>
    </lineage>
</organism>
<dbReference type="PRINTS" id="PR00420">
    <property type="entry name" value="RNGMNOXGNASE"/>
</dbReference>
<evidence type="ECO:0000313" key="8">
    <source>
        <dbReference type="EMBL" id="KAJ8994824.1"/>
    </source>
</evidence>
<accession>A0AAN6F1V9</accession>
<dbReference type="PANTHER" id="PTHR43004:SF20">
    <property type="entry name" value="2-MONOOXYGENASE, PUTATIVE (AFU_ORTHOLOGUE AFUA_1G13660)-RELATED"/>
    <property type="match status" value="1"/>
</dbReference>
<protein>
    <recommendedName>
        <fullName evidence="10">Phenol 2-monooxygenase</fullName>
    </recommendedName>
</protein>
<reference evidence="8" key="1">
    <citation type="submission" date="2023-01" db="EMBL/GenBank/DDBJ databases">
        <title>Exophiala dermititidis isolated from Cystic Fibrosis Patient.</title>
        <authorList>
            <person name="Kurbessoian T."/>
            <person name="Crocker A."/>
            <person name="Murante D."/>
            <person name="Hogan D.A."/>
            <person name="Stajich J.E."/>
        </authorList>
    </citation>
    <scope>NUCLEOTIDE SEQUENCE</scope>
    <source>
        <strain evidence="8">Ex8</strain>
    </source>
</reference>
<evidence type="ECO:0000256" key="3">
    <source>
        <dbReference type="ARBA" id="ARBA00022827"/>
    </source>
</evidence>
<dbReference type="InterPro" id="IPR036188">
    <property type="entry name" value="FAD/NAD-bd_sf"/>
</dbReference>
<evidence type="ECO:0000256" key="1">
    <source>
        <dbReference type="ARBA" id="ARBA00007801"/>
    </source>
</evidence>
<dbReference type="SUPFAM" id="SSF54373">
    <property type="entry name" value="FAD-linked reductases, C-terminal domain"/>
    <property type="match status" value="1"/>
</dbReference>
<dbReference type="Gene3D" id="3.50.50.60">
    <property type="entry name" value="FAD/NAD(P)-binding domain"/>
    <property type="match status" value="1"/>
</dbReference>
<feature type="domain" description="Phenol hydroxylase-like C-terminal dimerisation" evidence="7">
    <location>
        <begin position="417"/>
        <end position="638"/>
    </location>
</feature>
<dbReference type="InterPro" id="IPR050641">
    <property type="entry name" value="RIFMO-like"/>
</dbReference>
<dbReference type="Pfam" id="PF07976">
    <property type="entry name" value="Phe_hydrox_dim"/>
    <property type="match status" value="1"/>
</dbReference>
<dbReference type="CDD" id="cd02979">
    <property type="entry name" value="PHOX_C"/>
    <property type="match status" value="1"/>
</dbReference>
<dbReference type="GO" id="GO:0071949">
    <property type="term" value="F:FAD binding"/>
    <property type="evidence" value="ECO:0007669"/>
    <property type="project" value="InterPro"/>
</dbReference>
<name>A0AAN6F1V9_EXODE</name>
<gene>
    <name evidence="8" type="ORF">HRR80_001523</name>
</gene>
<comment type="similarity">
    <text evidence="1">Belongs to the PheA/TfdB FAD monooxygenase family.</text>
</comment>
<dbReference type="InterPro" id="IPR036249">
    <property type="entry name" value="Thioredoxin-like_sf"/>
</dbReference>
<dbReference type="EMBL" id="JAJGCB010000002">
    <property type="protein sequence ID" value="KAJ8994824.1"/>
    <property type="molecule type" value="Genomic_DNA"/>
</dbReference>
<evidence type="ECO:0000259" key="6">
    <source>
        <dbReference type="Pfam" id="PF01494"/>
    </source>
</evidence>
<dbReference type="SUPFAM" id="SSF52833">
    <property type="entry name" value="Thioredoxin-like"/>
    <property type="match status" value="1"/>
</dbReference>
<keyword evidence="5" id="KW-0812">Transmembrane</keyword>
<feature type="domain" description="FAD-binding" evidence="6">
    <location>
        <begin position="9"/>
        <end position="381"/>
    </location>
</feature>
<feature type="transmembrane region" description="Helical" evidence="5">
    <location>
        <begin position="6"/>
        <end position="26"/>
    </location>
</feature>
<keyword evidence="2" id="KW-0285">Flavoprotein</keyword>
<dbReference type="GO" id="GO:0016709">
    <property type="term" value="F:oxidoreductase activity, acting on paired donors, with incorporation or reduction of molecular oxygen, NAD(P)H as one donor, and incorporation of one atom of oxygen"/>
    <property type="evidence" value="ECO:0007669"/>
    <property type="project" value="UniProtKB-ARBA"/>
</dbReference>
<dbReference type="Proteomes" id="UP001161757">
    <property type="component" value="Unassembled WGS sequence"/>
</dbReference>
<keyword evidence="5" id="KW-0472">Membrane</keyword>